<keyword evidence="6" id="KW-1185">Reference proteome</keyword>
<evidence type="ECO:0000313" key="6">
    <source>
        <dbReference type="Proteomes" id="UP000051908"/>
    </source>
</evidence>
<dbReference type="GO" id="GO:0003677">
    <property type="term" value="F:DNA binding"/>
    <property type="evidence" value="ECO:0007669"/>
    <property type="project" value="UniProtKB-KW"/>
</dbReference>
<dbReference type="InterPro" id="IPR036388">
    <property type="entry name" value="WH-like_DNA-bd_sf"/>
</dbReference>
<evidence type="ECO:0000313" key="5">
    <source>
        <dbReference type="EMBL" id="KRL31701.1"/>
    </source>
</evidence>
<evidence type="ECO:0000256" key="2">
    <source>
        <dbReference type="ARBA" id="ARBA00023125"/>
    </source>
</evidence>
<keyword evidence="2" id="KW-0238">DNA-binding</keyword>
<dbReference type="SUPFAM" id="SSF46785">
    <property type="entry name" value="Winged helix' DNA-binding domain"/>
    <property type="match status" value="1"/>
</dbReference>
<dbReference type="Pfam" id="PF01638">
    <property type="entry name" value="HxlR"/>
    <property type="match status" value="1"/>
</dbReference>
<keyword evidence="3" id="KW-0804">Transcription</keyword>
<dbReference type="OrthoDB" id="9791143at2"/>
<dbReference type="EMBL" id="AZES01000030">
    <property type="protein sequence ID" value="KRL31701.1"/>
    <property type="molecule type" value="Genomic_DNA"/>
</dbReference>
<organism evidence="5 6">
    <name type="scientific">Companilactobacillus paralimentarius DSM 13238 = JCM 10415</name>
    <dbReference type="NCBI Taxonomy" id="1122151"/>
    <lineage>
        <taxon>Bacteria</taxon>
        <taxon>Bacillati</taxon>
        <taxon>Bacillota</taxon>
        <taxon>Bacilli</taxon>
        <taxon>Lactobacillales</taxon>
        <taxon>Lactobacillaceae</taxon>
        <taxon>Companilactobacillus</taxon>
    </lineage>
</organism>
<dbReference type="PROSITE" id="PS51118">
    <property type="entry name" value="HTH_HXLR"/>
    <property type="match status" value="1"/>
</dbReference>
<accession>A0A0R1PP84</accession>
<keyword evidence="1" id="KW-0805">Transcription regulation</keyword>
<protein>
    <recommendedName>
        <fullName evidence="4">HTH hxlR-type domain-containing protein</fullName>
    </recommendedName>
</protein>
<dbReference type="PANTHER" id="PTHR33204">
    <property type="entry name" value="TRANSCRIPTIONAL REGULATOR, MARR FAMILY"/>
    <property type="match status" value="1"/>
</dbReference>
<proteinExistence type="predicted"/>
<evidence type="ECO:0000256" key="1">
    <source>
        <dbReference type="ARBA" id="ARBA00023015"/>
    </source>
</evidence>
<dbReference type="InterPro" id="IPR002577">
    <property type="entry name" value="HTH_HxlR"/>
</dbReference>
<feature type="domain" description="HTH hxlR-type" evidence="4">
    <location>
        <begin position="14"/>
        <end position="114"/>
    </location>
</feature>
<dbReference type="PANTHER" id="PTHR33204:SF29">
    <property type="entry name" value="TRANSCRIPTIONAL REGULATOR"/>
    <property type="match status" value="1"/>
</dbReference>
<dbReference type="AlphaFoldDB" id="A0A0R1PP84"/>
<comment type="caution">
    <text evidence="5">The sequence shown here is derived from an EMBL/GenBank/DDBJ whole genome shotgun (WGS) entry which is preliminary data.</text>
</comment>
<name>A0A0R1PP84_9LACO</name>
<dbReference type="Gene3D" id="1.10.10.10">
    <property type="entry name" value="Winged helix-like DNA-binding domain superfamily/Winged helix DNA-binding domain"/>
    <property type="match status" value="1"/>
</dbReference>
<dbReference type="PATRIC" id="fig|1122151.5.peg.1667"/>
<evidence type="ECO:0000256" key="3">
    <source>
        <dbReference type="ARBA" id="ARBA00023163"/>
    </source>
</evidence>
<sequence>MVAAEMSTRHGERCPLDSTLKILDGKWKSIILCRLMQQKEMRYSEILQTLSGCTRRMLSLQLSQLETDHIIKKEIDTSFVPIKTSYHLTELGQSLVPIIKEMDIWGQMYLDTLCKIKNS</sequence>
<reference evidence="5 6" key="1">
    <citation type="journal article" date="2015" name="Genome Announc.">
        <title>Expanding the biotechnology potential of lactobacilli through comparative genomics of 213 strains and associated genera.</title>
        <authorList>
            <person name="Sun Z."/>
            <person name="Harris H.M."/>
            <person name="McCann A."/>
            <person name="Guo C."/>
            <person name="Argimon S."/>
            <person name="Zhang W."/>
            <person name="Yang X."/>
            <person name="Jeffery I.B."/>
            <person name="Cooney J.C."/>
            <person name="Kagawa T.F."/>
            <person name="Liu W."/>
            <person name="Song Y."/>
            <person name="Salvetti E."/>
            <person name="Wrobel A."/>
            <person name="Rasinkangas P."/>
            <person name="Parkhill J."/>
            <person name="Rea M.C."/>
            <person name="O'Sullivan O."/>
            <person name="Ritari J."/>
            <person name="Douillard F.P."/>
            <person name="Paul Ross R."/>
            <person name="Yang R."/>
            <person name="Briner A.E."/>
            <person name="Felis G.E."/>
            <person name="de Vos W.M."/>
            <person name="Barrangou R."/>
            <person name="Klaenhammer T.R."/>
            <person name="Caufield P.W."/>
            <person name="Cui Y."/>
            <person name="Zhang H."/>
            <person name="O'Toole P.W."/>
        </authorList>
    </citation>
    <scope>NUCLEOTIDE SEQUENCE [LARGE SCALE GENOMIC DNA]</scope>
    <source>
        <strain evidence="5 6">DSM 13238</strain>
    </source>
</reference>
<dbReference type="InterPro" id="IPR036390">
    <property type="entry name" value="WH_DNA-bd_sf"/>
</dbReference>
<evidence type="ECO:0000259" key="4">
    <source>
        <dbReference type="PROSITE" id="PS51118"/>
    </source>
</evidence>
<dbReference type="Proteomes" id="UP000051908">
    <property type="component" value="Unassembled WGS sequence"/>
</dbReference>
<gene>
    <name evidence="5" type="ORF">FD33_GL001610</name>
</gene>